<dbReference type="AlphaFoldDB" id="A0A8S9J802"/>
<sequence length="158" mass="18472">MSALFSLLNGSAESSKFEDECRAIIGNQSYVLFTLEKLIYKLVKQVILVTCFLGLDLIIYTFQTLYSFLTSFHLLQLQAVVADDMDNKLLQLYEYEKSRKPGRVIDSVYYENARILLHEENIYRLECVRTLNQFSFHSLSPLRYYDCSLTLKLVFCVF</sequence>
<evidence type="ECO:0000259" key="1">
    <source>
        <dbReference type="Pfam" id="PF16879"/>
    </source>
</evidence>
<gene>
    <name evidence="2" type="ORF">F2Q68_00000502</name>
</gene>
<accession>A0A8S9J802</accession>
<dbReference type="GO" id="GO:0000785">
    <property type="term" value="C:chromatin"/>
    <property type="evidence" value="ECO:0007669"/>
    <property type="project" value="TreeGrafter"/>
</dbReference>
<dbReference type="PANTHER" id="PTHR12346:SF8">
    <property type="entry name" value="PAIRED AMPHIPATHIC HELIX PROTEIN SIN3-LIKE 2"/>
    <property type="match status" value="1"/>
</dbReference>
<dbReference type="GO" id="GO:0000122">
    <property type="term" value="P:negative regulation of transcription by RNA polymerase II"/>
    <property type="evidence" value="ECO:0007669"/>
    <property type="project" value="TreeGrafter"/>
</dbReference>
<reference evidence="2" key="1">
    <citation type="submission" date="2019-12" db="EMBL/GenBank/DDBJ databases">
        <title>Genome sequencing and annotation of Brassica cretica.</title>
        <authorList>
            <person name="Studholme D.J."/>
            <person name="Sarris P.F."/>
        </authorList>
    </citation>
    <scope>NUCLEOTIDE SEQUENCE</scope>
    <source>
        <strain evidence="2">PFS-001/15</strain>
        <tissue evidence="2">Leaf</tissue>
    </source>
</reference>
<dbReference type="InterPro" id="IPR031693">
    <property type="entry name" value="Sin3_C"/>
</dbReference>
<comment type="caution">
    <text evidence="2">The sequence shown here is derived from an EMBL/GenBank/DDBJ whole genome shotgun (WGS) entry which is preliminary data.</text>
</comment>
<evidence type="ECO:0000313" key="3">
    <source>
        <dbReference type="Proteomes" id="UP000712281"/>
    </source>
</evidence>
<feature type="domain" description="Sin3 C-terminal" evidence="1">
    <location>
        <begin position="4"/>
        <end position="48"/>
    </location>
</feature>
<organism evidence="2 3">
    <name type="scientific">Brassica cretica</name>
    <name type="common">Mustard</name>
    <dbReference type="NCBI Taxonomy" id="69181"/>
    <lineage>
        <taxon>Eukaryota</taxon>
        <taxon>Viridiplantae</taxon>
        <taxon>Streptophyta</taxon>
        <taxon>Embryophyta</taxon>
        <taxon>Tracheophyta</taxon>
        <taxon>Spermatophyta</taxon>
        <taxon>Magnoliopsida</taxon>
        <taxon>eudicotyledons</taxon>
        <taxon>Gunneridae</taxon>
        <taxon>Pentapetalae</taxon>
        <taxon>rosids</taxon>
        <taxon>malvids</taxon>
        <taxon>Brassicales</taxon>
        <taxon>Brassicaceae</taxon>
        <taxon>Brassiceae</taxon>
        <taxon>Brassica</taxon>
    </lineage>
</organism>
<evidence type="ECO:0000313" key="2">
    <source>
        <dbReference type="EMBL" id="KAF2577406.1"/>
    </source>
</evidence>
<name>A0A8S9J802_BRACR</name>
<dbReference type="GO" id="GO:0003714">
    <property type="term" value="F:transcription corepressor activity"/>
    <property type="evidence" value="ECO:0007669"/>
    <property type="project" value="InterPro"/>
</dbReference>
<proteinExistence type="predicted"/>
<dbReference type="Proteomes" id="UP000712281">
    <property type="component" value="Unassembled WGS sequence"/>
</dbReference>
<dbReference type="EMBL" id="QGKW02001660">
    <property type="protein sequence ID" value="KAF2577406.1"/>
    <property type="molecule type" value="Genomic_DNA"/>
</dbReference>
<dbReference type="Pfam" id="PF16879">
    <property type="entry name" value="Sin3a_C"/>
    <property type="match status" value="1"/>
</dbReference>
<dbReference type="InterPro" id="IPR039774">
    <property type="entry name" value="Sin3-like"/>
</dbReference>
<dbReference type="GO" id="GO:0000118">
    <property type="term" value="C:histone deacetylase complex"/>
    <property type="evidence" value="ECO:0007669"/>
    <property type="project" value="TreeGrafter"/>
</dbReference>
<protein>
    <recommendedName>
        <fullName evidence="1">Sin3 C-terminal domain-containing protein</fullName>
    </recommendedName>
</protein>
<dbReference type="PANTHER" id="PTHR12346">
    <property type="entry name" value="SIN3B-RELATED"/>
    <property type="match status" value="1"/>
</dbReference>